<reference evidence="2 3" key="1">
    <citation type="journal article" date="2010" name="Nature">
        <title>The Ectocarpus genome and the independent evolution of multicellularity in brown algae.</title>
        <authorList>
            <person name="Cock J.M."/>
            <person name="Sterck L."/>
            <person name="Rouze P."/>
            <person name="Scornet D."/>
            <person name="Allen A.E."/>
            <person name="Amoutzias G."/>
            <person name="Anthouard V."/>
            <person name="Artiguenave F."/>
            <person name="Aury J.M."/>
            <person name="Badger J.H."/>
            <person name="Beszteri B."/>
            <person name="Billiau K."/>
            <person name="Bonnet E."/>
            <person name="Bothwell J.H."/>
            <person name="Bowler C."/>
            <person name="Boyen C."/>
            <person name="Brownlee C."/>
            <person name="Carrano C.J."/>
            <person name="Charrier B."/>
            <person name="Cho G.Y."/>
            <person name="Coelho S.M."/>
            <person name="Collen J."/>
            <person name="Corre E."/>
            <person name="Da Silva C."/>
            <person name="Delage L."/>
            <person name="Delaroque N."/>
            <person name="Dittami S.M."/>
            <person name="Doulbeau S."/>
            <person name="Elias M."/>
            <person name="Farnham G."/>
            <person name="Gachon C.M."/>
            <person name="Gschloessl B."/>
            <person name="Heesch S."/>
            <person name="Jabbari K."/>
            <person name="Jubin C."/>
            <person name="Kawai H."/>
            <person name="Kimura K."/>
            <person name="Kloareg B."/>
            <person name="Kupper F.C."/>
            <person name="Lang D."/>
            <person name="Le Bail A."/>
            <person name="Leblanc C."/>
            <person name="Lerouge P."/>
            <person name="Lohr M."/>
            <person name="Lopez P.J."/>
            <person name="Martens C."/>
            <person name="Maumus F."/>
            <person name="Michel G."/>
            <person name="Miranda-Saavedra D."/>
            <person name="Morales J."/>
            <person name="Moreau H."/>
            <person name="Motomura T."/>
            <person name="Nagasato C."/>
            <person name="Napoli C.A."/>
            <person name="Nelson D.R."/>
            <person name="Nyvall-Collen P."/>
            <person name="Peters A.F."/>
            <person name="Pommier C."/>
            <person name="Potin P."/>
            <person name="Poulain J."/>
            <person name="Quesneville H."/>
            <person name="Read B."/>
            <person name="Rensing S.A."/>
            <person name="Ritter A."/>
            <person name="Rousvoal S."/>
            <person name="Samanta M."/>
            <person name="Samson G."/>
            <person name="Schroeder D.C."/>
            <person name="Segurens B."/>
            <person name="Strittmatter M."/>
            <person name="Tonon T."/>
            <person name="Tregear J.W."/>
            <person name="Valentin K."/>
            <person name="von Dassow P."/>
            <person name="Yamagishi T."/>
            <person name="Van de Peer Y."/>
            <person name="Wincker P."/>
        </authorList>
    </citation>
    <scope>NUCLEOTIDE SEQUENCE [LARGE SCALE GENOMIC DNA]</scope>
    <source>
        <strain evidence="3">Ec32 / CCAP1310/4</strain>
    </source>
</reference>
<accession>D7G7Y1</accession>
<organism evidence="2 3">
    <name type="scientific">Ectocarpus siliculosus</name>
    <name type="common">Brown alga</name>
    <name type="synonym">Conferva siliculosa</name>
    <dbReference type="NCBI Taxonomy" id="2880"/>
    <lineage>
        <taxon>Eukaryota</taxon>
        <taxon>Sar</taxon>
        <taxon>Stramenopiles</taxon>
        <taxon>Ochrophyta</taxon>
        <taxon>PX clade</taxon>
        <taxon>Phaeophyceae</taxon>
        <taxon>Ectocarpales</taxon>
        <taxon>Ectocarpaceae</taxon>
        <taxon>Ectocarpus</taxon>
    </lineage>
</organism>
<feature type="region of interest" description="Disordered" evidence="1">
    <location>
        <begin position="1"/>
        <end position="28"/>
    </location>
</feature>
<evidence type="ECO:0000256" key="1">
    <source>
        <dbReference type="SAM" id="MobiDB-lite"/>
    </source>
</evidence>
<name>D7G7Y1_ECTSI</name>
<sequence>MPAPASGRVAPESAQQPTPAPGSSSEGG</sequence>
<dbReference type="AlphaFoldDB" id="D7G7Y1"/>
<gene>
    <name evidence="2" type="ORF">Esi_0086_0024</name>
</gene>
<evidence type="ECO:0000313" key="2">
    <source>
        <dbReference type="EMBL" id="CBJ27856.1"/>
    </source>
</evidence>
<evidence type="ECO:0000313" key="3">
    <source>
        <dbReference type="Proteomes" id="UP000002630"/>
    </source>
</evidence>
<dbReference type="Proteomes" id="UP000002630">
    <property type="component" value="Linkage Group LG16"/>
</dbReference>
<dbReference type="EMBL" id="FN649741">
    <property type="protein sequence ID" value="CBJ27856.1"/>
    <property type="molecule type" value="Genomic_DNA"/>
</dbReference>
<keyword evidence="3" id="KW-1185">Reference proteome</keyword>
<dbReference type="InParanoid" id="D7G7Y1"/>
<proteinExistence type="predicted"/>
<feature type="compositionally biased region" description="Polar residues" evidence="1">
    <location>
        <begin position="13"/>
        <end position="28"/>
    </location>
</feature>
<dbReference type="EMBL" id="FN649096">
    <property type="protein sequence ID" value="CBJ27856.1"/>
    <property type="molecule type" value="Genomic_DNA"/>
</dbReference>
<protein>
    <submittedName>
        <fullName evidence="2">Uncharacterized protein</fullName>
    </submittedName>
</protein>